<feature type="non-terminal residue" evidence="1">
    <location>
        <position position="1"/>
    </location>
</feature>
<comment type="caution">
    <text evidence="1">The sequence shown here is derived from an EMBL/GenBank/DDBJ whole genome shotgun (WGS) entry which is preliminary data.</text>
</comment>
<protein>
    <submittedName>
        <fullName evidence="1">Uncharacterized protein</fullName>
    </submittedName>
</protein>
<sequence length="62" mass="6953">LARKAMVLGDEVLRSLSAPIYYRDLDTTTLRELIDSEDSLIPEAPQSNVLRVAIPRPQRASM</sequence>
<gene>
    <name evidence="1" type="ORF">Tci_866793</name>
</gene>
<organism evidence="1">
    <name type="scientific">Tanacetum cinerariifolium</name>
    <name type="common">Dalmatian daisy</name>
    <name type="synonym">Chrysanthemum cinerariifolium</name>
    <dbReference type="NCBI Taxonomy" id="118510"/>
    <lineage>
        <taxon>Eukaryota</taxon>
        <taxon>Viridiplantae</taxon>
        <taxon>Streptophyta</taxon>
        <taxon>Embryophyta</taxon>
        <taxon>Tracheophyta</taxon>
        <taxon>Spermatophyta</taxon>
        <taxon>Magnoliopsida</taxon>
        <taxon>eudicotyledons</taxon>
        <taxon>Gunneridae</taxon>
        <taxon>Pentapetalae</taxon>
        <taxon>asterids</taxon>
        <taxon>campanulids</taxon>
        <taxon>Asterales</taxon>
        <taxon>Asteraceae</taxon>
        <taxon>Asteroideae</taxon>
        <taxon>Anthemideae</taxon>
        <taxon>Anthemidinae</taxon>
        <taxon>Tanacetum</taxon>
    </lineage>
</organism>
<dbReference type="EMBL" id="BKCJ011150942">
    <property type="protein sequence ID" value="GFC94823.1"/>
    <property type="molecule type" value="Genomic_DNA"/>
</dbReference>
<name>A0A699SCB3_TANCI</name>
<proteinExistence type="predicted"/>
<accession>A0A699SCB3</accession>
<dbReference type="AlphaFoldDB" id="A0A699SCB3"/>
<reference evidence="1" key="1">
    <citation type="journal article" date="2019" name="Sci. Rep.">
        <title>Draft genome of Tanacetum cinerariifolium, the natural source of mosquito coil.</title>
        <authorList>
            <person name="Yamashiro T."/>
            <person name="Shiraishi A."/>
            <person name="Satake H."/>
            <person name="Nakayama K."/>
        </authorList>
    </citation>
    <scope>NUCLEOTIDE SEQUENCE</scope>
</reference>
<evidence type="ECO:0000313" key="1">
    <source>
        <dbReference type="EMBL" id="GFC94823.1"/>
    </source>
</evidence>